<dbReference type="GO" id="GO:0005739">
    <property type="term" value="C:mitochondrion"/>
    <property type="evidence" value="ECO:0007669"/>
    <property type="project" value="TreeGrafter"/>
</dbReference>
<dbReference type="GO" id="GO:0004827">
    <property type="term" value="F:proline-tRNA ligase activity"/>
    <property type="evidence" value="ECO:0007669"/>
    <property type="project" value="InterPro"/>
</dbReference>
<feature type="domain" description="Proline-tRNA ligase class II C-terminal" evidence="1">
    <location>
        <begin position="91"/>
        <end position="154"/>
    </location>
</feature>
<dbReference type="EMBL" id="VEPZ02000001">
    <property type="protein sequence ID" value="KAE8736431.1"/>
    <property type="molecule type" value="Genomic_DNA"/>
</dbReference>
<evidence type="ECO:0000313" key="3">
    <source>
        <dbReference type="Proteomes" id="UP000436088"/>
    </source>
</evidence>
<dbReference type="Gene3D" id="3.30.110.30">
    <property type="entry name" value="C-terminal domain of ProRS"/>
    <property type="match status" value="1"/>
</dbReference>
<evidence type="ECO:0000313" key="2">
    <source>
        <dbReference type="EMBL" id="KAE8736431.1"/>
    </source>
</evidence>
<keyword evidence="3" id="KW-1185">Reference proteome</keyword>
<accession>A0A6A3DB01</accession>
<dbReference type="InterPro" id="IPR017449">
    <property type="entry name" value="Pro-tRNA_synth_II"/>
</dbReference>
<sequence>MEMIWLDASSENCTNTGVSLRIEIGPRDVSSGSVVISRRDIPAKQGKVFGISMEPSILEAYVKDRLDEIQSSLLQRAISFWDSNIVDVSSCDELKEAISFGKWARGPWSASDADEVRVKEETGVTIRCFPFEQFRVTKTCLMTGNPAEEVAIFGDLGLWSIFRADIAIFMYKGDID</sequence>
<dbReference type="InterPro" id="IPR004499">
    <property type="entry name" value="Pro-tRNA-ligase_IIa_arc-type"/>
</dbReference>
<dbReference type="SUPFAM" id="SSF64586">
    <property type="entry name" value="C-terminal domain of ProRS"/>
    <property type="match status" value="1"/>
</dbReference>
<organism evidence="2 3">
    <name type="scientific">Hibiscus syriacus</name>
    <name type="common">Rose of Sharon</name>
    <dbReference type="NCBI Taxonomy" id="106335"/>
    <lineage>
        <taxon>Eukaryota</taxon>
        <taxon>Viridiplantae</taxon>
        <taxon>Streptophyta</taxon>
        <taxon>Embryophyta</taxon>
        <taxon>Tracheophyta</taxon>
        <taxon>Spermatophyta</taxon>
        <taxon>Magnoliopsida</taxon>
        <taxon>eudicotyledons</taxon>
        <taxon>Gunneridae</taxon>
        <taxon>Pentapetalae</taxon>
        <taxon>rosids</taxon>
        <taxon>malvids</taxon>
        <taxon>Malvales</taxon>
        <taxon>Malvaceae</taxon>
        <taxon>Malvoideae</taxon>
        <taxon>Hibiscus</taxon>
    </lineage>
</organism>
<dbReference type="Pfam" id="PF09180">
    <property type="entry name" value="ProRS-C_1"/>
    <property type="match status" value="1"/>
</dbReference>
<dbReference type="GO" id="GO:0017101">
    <property type="term" value="C:aminoacyl-tRNA synthetase multienzyme complex"/>
    <property type="evidence" value="ECO:0007669"/>
    <property type="project" value="TreeGrafter"/>
</dbReference>
<gene>
    <name evidence="2" type="ORF">F3Y22_tig00000002pilonHSYRG00240</name>
</gene>
<dbReference type="GO" id="GO:0005524">
    <property type="term" value="F:ATP binding"/>
    <property type="evidence" value="ECO:0007669"/>
    <property type="project" value="InterPro"/>
</dbReference>
<dbReference type="Gene3D" id="3.40.50.800">
    <property type="entry name" value="Anticodon-binding domain"/>
    <property type="match status" value="1"/>
</dbReference>
<protein>
    <recommendedName>
        <fullName evidence="1">Proline-tRNA ligase class II C-terminal domain-containing protein</fullName>
    </recommendedName>
</protein>
<dbReference type="AlphaFoldDB" id="A0A6A3DB01"/>
<dbReference type="SUPFAM" id="SSF52954">
    <property type="entry name" value="Class II aaRS ABD-related"/>
    <property type="match status" value="1"/>
</dbReference>
<dbReference type="PANTHER" id="PTHR43382">
    <property type="entry name" value="PROLYL-TRNA SYNTHETASE"/>
    <property type="match status" value="1"/>
</dbReference>
<dbReference type="Proteomes" id="UP000436088">
    <property type="component" value="Unassembled WGS sequence"/>
</dbReference>
<reference evidence="2" key="1">
    <citation type="submission" date="2019-09" db="EMBL/GenBank/DDBJ databases">
        <title>Draft genome information of white flower Hibiscus syriacus.</title>
        <authorList>
            <person name="Kim Y.-M."/>
        </authorList>
    </citation>
    <scope>NUCLEOTIDE SEQUENCE [LARGE SCALE GENOMIC DNA]</scope>
    <source>
        <strain evidence="2">YM2019G1</strain>
    </source>
</reference>
<dbReference type="FunFam" id="3.30.110.30:FF:000004">
    <property type="entry name" value="Proline--tRNA ligase, chloroplastic/mitochondrial"/>
    <property type="match status" value="1"/>
</dbReference>
<dbReference type="SMART" id="SM00946">
    <property type="entry name" value="ProRS-C_1"/>
    <property type="match status" value="1"/>
</dbReference>
<dbReference type="InterPro" id="IPR036621">
    <property type="entry name" value="Anticodon-bd_dom_sf"/>
</dbReference>
<dbReference type="InterPro" id="IPR016061">
    <property type="entry name" value="Pro-tRNA_ligase_II_C"/>
</dbReference>
<comment type="caution">
    <text evidence="2">The sequence shown here is derived from an EMBL/GenBank/DDBJ whole genome shotgun (WGS) entry which is preliminary data.</text>
</comment>
<evidence type="ECO:0000259" key="1">
    <source>
        <dbReference type="SMART" id="SM00946"/>
    </source>
</evidence>
<name>A0A6A3DB01_HIBSY</name>
<dbReference type="PANTHER" id="PTHR43382:SF3">
    <property type="entry name" value="PROLINE--TRNA LIGASE, CHLOROPLASTIC_MITOCHONDRIAL"/>
    <property type="match status" value="1"/>
</dbReference>
<dbReference type="GO" id="GO:0009570">
    <property type="term" value="C:chloroplast stroma"/>
    <property type="evidence" value="ECO:0007669"/>
    <property type="project" value="TreeGrafter"/>
</dbReference>
<dbReference type="GO" id="GO:0006433">
    <property type="term" value="P:prolyl-tRNA aminoacylation"/>
    <property type="evidence" value="ECO:0007669"/>
    <property type="project" value="InterPro"/>
</dbReference>
<proteinExistence type="predicted"/>